<evidence type="ECO:0000256" key="3">
    <source>
        <dbReference type="ARBA" id="ARBA00022989"/>
    </source>
</evidence>
<dbReference type="Pfam" id="PF13564">
    <property type="entry name" value="DoxX_2"/>
    <property type="match status" value="1"/>
</dbReference>
<proteinExistence type="predicted"/>
<reference evidence="7" key="1">
    <citation type="submission" date="2024-07" db="EMBL/GenBank/DDBJ databases">
        <authorList>
            <person name="Yu S.T."/>
        </authorList>
    </citation>
    <scope>NUCLEOTIDE SEQUENCE</scope>
    <source>
        <strain evidence="7">R41</strain>
    </source>
</reference>
<feature type="transmembrane region" description="Helical" evidence="6">
    <location>
        <begin position="119"/>
        <end position="139"/>
    </location>
</feature>
<keyword evidence="4 6" id="KW-0472">Membrane</keyword>
<keyword evidence="3 6" id="KW-1133">Transmembrane helix</keyword>
<comment type="subcellular location">
    <subcellularLocation>
        <location evidence="1">Membrane</location>
        <topology evidence="1">Multi-pass membrane protein</topology>
    </subcellularLocation>
</comment>
<keyword evidence="2 6" id="KW-0812">Transmembrane</keyword>
<dbReference type="InterPro" id="IPR032808">
    <property type="entry name" value="DoxX"/>
</dbReference>
<feature type="region of interest" description="Disordered" evidence="5">
    <location>
        <begin position="1"/>
        <end position="56"/>
    </location>
</feature>
<evidence type="ECO:0000256" key="5">
    <source>
        <dbReference type="SAM" id="MobiDB-lite"/>
    </source>
</evidence>
<evidence type="ECO:0000313" key="7">
    <source>
        <dbReference type="EMBL" id="XDQ59254.1"/>
    </source>
</evidence>
<evidence type="ECO:0000256" key="4">
    <source>
        <dbReference type="ARBA" id="ARBA00023136"/>
    </source>
</evidence>
<dbReference type="GO" id="GO:0016020">
    <property type="term" value="C:membrane"/>
    <property type="evidence" value="ECO:0007669"/>
    <property type="project" value="UniProtKB-SubCell"/>
</dbReference>
<accession>A0AB39S1L2</accession>
<organism evidence="7">
    <name type="scientific">Streptomyces sp. R41</name>
    <dbReference type="NCBI Taxonomy" id="3238632"/>
    <lineage>
        <taxon>Bacteria</taxon>
        <taxon>Bacillati</taxon>
        <taxon>Actinomycetota</taxon>
        <taxon>Actinomycetes</taxon>
        <taxon>Kitasatosporales</taxon>
        <taxon>Streptomycetaceae</taxon>
        <taxon>Streptomyces</taxon>
    </lineage>
</organism>
<evidence type="ECO:0000256" key="2">
    <source>
        <dbReference type="ARBA" id="ARBA00022692"/>
    </source>
</evidence>
<evidence type="ECO:0000256" key="1">
    <source>
        <dbReference type="ARBA" id="ARBA00004141"/>
    </source>
</evidence>
<dbReference type="AlphaFoldDB" id="A0AB39S1L2"/>
<gene>
    <name evidence="7" type="ORF">AB5J53_44285</name>
</gene>
<evidence type="ECO:0000256" key="6">
    <source>
        <dbReference type="SAM" id="Phobius"/>
    </source>
</evidence>
<sequence length="141" mass="14593">MPTRRTCCGSRTRPARRCSSRARLRTTSGHPRSAARADLLRPGHGQGPGPAADARAGAEVGFSTAAYRRTGGLEVAGAVGLLIGLIEPLIGTLAGAGLLLLLAGALVVHLRKGDGPRKLAPTVFCGLLFFAYLIVHMGATR</sequence>
<feature type="compositionally biased region" description="Basic residues" evidence="5">
    <location>
        <begin position="13"/>
        <end position="24"/>
    </location>
</feature>
<protein>
    <submittedName>
        <fullName evidence="7">DoxX family protein</fullName>
    </submittedName>
</protein>
<dbReference type="EMBL" id="CP163443">
    <property type="protein sequence ID" value="XDQ59254.1"/>
    <property type="molecule type" value="Genomic_DNA"/>
</dbReference>
<dbReference type="RefSeq" id="WP_369252851.1">
    <property type="nucleotide sequence ID" value="NZ_CP163443.1"/>
</dbReference>
<name>A0AB39S1L2_9ACTN</name>